<protein>
    <submittedName>
        <fullName evidence="1">Uncharacterized protein</fullName>
    </submittedName>
</protein>
<gene>
    <name evidence="1" type="ORF">M9H77_30521</name>
</gene>
<proteinExistence type="predicted"/>
<dbReference type="EMBL" id="CM044707">
    <property type="protein sequence ID" value="KAI5653334.1"/>
    <property type="molecule type" value="Genomic_DNA"/>
</dbReference>
<dbReference type="Proteomes" id="UP001060085">
    <property type="component" value="Linkage Group LG07"/>
</dbReference>
<sequence length="120" mass="13307">MGRLEDFLPTTVGSNPTVPGFRKSSMWSVGITKSSIEVLQQVGDLGMVMDSICNEIRKSYEITSKSNMEDELHHVQQALEGLEQQLSCLAKGVRDLKGEKEAILEQSSRRNLDGNSTHNN</sequence>
<evidence type="ECO:0000313" key="2">
    <source>
        <dbReference type="Proteomes" id="UP001060085"/>
    </source>
</evidence>
<organism evidence="1 2">
    <name type="scientific">Catharanthus roseus</name>
    <name type="common">Madagascar periwinkle</name>
    <name type="synonym">Vinca rosea</name>
    <dbReference type="NCBI Taxonomy" id="4058"/>
    <lineage>
        <taxon>Eukaryota</taxon>
        <taxon>Viridiplantae</taxon>
        <taxon>Streptophyta</taxon>
        <taxon>Embryophyta</taxon>
        <taxon>Tracheophyta</taxon>
        <taxon>Spermatophyta</taxon>
        <taxon>Magnoliopsida</taxon>
        <taxon>eudicotyledons</taxon>
        <taxon>Gunneridae</taxon>
        <taxon>Pentapetalae</taxon>
        <taxon>asterids</taxon>
        <taxon>lamiids</taxon>
        <taxon>Gentianales</taxon>
        <taxon>Apocynaceae</taxon>
        <taxon>Rauvolfioideae</taxon>
        <taxon>Vinceae</taxon>
        <taxon>Catharanthinae</taxon>
        <taxon>Catharanthus</taxon>
    </lineage>
</organism>
<keyword evidence="2" id="KW-1185">Reference proteome</keyword>
<comment type="caution">
    <text evidence="1">The sequence shown here is derived from an EMBL/GenBank/DDBJ whole genome shotgun (WGS) entry which is preliminary data.</text>
</comment>
<reference evidence="2" key="1">
    <citation type="journal article" date="2023" name="Nat. Plants">
        <title>Single-cell RNA sequencing provides a high-resolution roadmap for understanding the multicellular compartmentation of specialized metabolism.</title>
        <authorList>
            <person name="Sun S."/>
            <person name="Shen X."/>
            <person name="Li Y."/>
            <person name="Li Y."/>
            <person name="Wang S."/>
            <person name="Li R."/>
            <person name="Zhang H."/>
            <person name="Shen G."/>
            <person name="Guo B."/>
            <person name="Wei J."/>
            <person name="Xu J."/>
            <person name="St-Pierre B."/>
            <person name="Chen S."/>
            <person name="Sun C."/>
        </authorList>
    </citation>
    <scope>NUCLEOTIDE SEQUENCE [LARGE SCALE GENOMIC DNA]</scope>
</reference>
<accession>A0ACB9ZXT9</accession>
<name>A0ACB9ZXT9_CATRO</name>
<evidence type="ECO:0000313" key="1">
    <source>
        <dbReference type="EMBL" id="KAI5653334.1"/>
    </source>
</evidence>